<proteinExistence type="predicted"/>
<reference evidence="1" key="1">
    <citation type="submission" date="2016-07" db="EMBL/GenBank/DDBJ databases">
        <authorList>
            <person name="Bretaudeau A."/>
        </authorList>
    </citation>
    <scope>NUCLEOTIDE SEQUENCE</scope>
    <source>
        <strain evidence="1">Rice</strain>
        <tissue evidence="1">Whole body</tissue>
    </source>
</reference>
<organism evidence="1">
    <name type="scientific">Spodoptera frugiperda</name>
    <name type="common">Fall armyworm</name>
    <dbReference type="NCBI Taxonomy" id="7108"/>
    <lineage>
        <taxon>Eukaryota</taxon>
        <taxon>Metazoa</taxon>
        <taxon>Ecdysozoa</taxon>
        <taxon>Arthropoda</taxon>
        <taxon>Hexapoda</taxon>
        <taxon>Insecta</taxon>
        <taxon>Pterygota</taxon>
        <taxon>Neoptera</taxon>
        <taxon>Endopterygota</taxon>
        <taxon>Lepidoptera</taxon>
        <taxon>Glossata</taxon>
        <taxon>Ditrysia</taxon>
        <taxon>Noctuoidea</taxon>
        <taxon>Noctuidae</taxon>
        <taxon>Amphipyrinae</taxon>
        <taxon>Spodoptera</taxon>
    </lineage>
</organism>
<sequence>MTGNALVPPLVFQVSMGGGDCLPSVVARSLKKCPVYGNRLVSNYLGLITPMFRVSWNAAHTHEYEPLAWLGASRVPRQIATKILSFGGPSVLCNSLRVMRGPRPVNEQDRSLPAIAAAHRHPKHQRCYKCVDGLLGVRNSRVVGESEIGKRVLRYFEDEFETHVTSTVGERKPVDRDFNRIKMIT</sequence>
<dbReference type="AlphaFoldDB" id="A0A2H1V8M0"/>
<protein>
    <submittedName>
        <fullName evidence="1">SFRICE_014977</fullName>
    </submittedName>
</protein>
<gene>
    <name evidence="1" type="ORF">SFRICE_014977</name>
</gene>
<dbReference type="EMBL" id="ODYU01001227">
    <property type="protein sequence ID" value="SOQ37151.1"/>
    <property type="molecule type" value="Genomic_DNA"/>
</dbReference>
<evidence type="ECO:0000313" key="1">
    <source>
        <dbReference type="EMBL" id="SOQ37151.1"/>
    </source>
</evidence>
<accession>A0A2H1V8M0</accession>
<name>A0A2H1V8M0_SPOFR</name>